<gene>
    <name evidence="1" type="ORF">DFR39_11247</name>
</gene>
<reference evidence="1 2" key="1">
    <citation type="submission" date="2019-03" db="EMBL/GenBank/DDBJ databases">
        <title>Genomic Encyclopedia of Type Strains, Phase IV (KMG-IV): sequencing the most valuable type-strain genomes for metagenomic binning, comparative biology and taxonomic classification.</title>
        <authorList>
            <person name="Goeker M."/>
        </authorList>
    </citation>
    <scope>NUCLEOTIDE SEQUENCE [LARGE SCALE GENOMIC DNA]</scope>
    <source>
        <strain evidence="1 2">DSM 25082</strain>
    </source>
</reference>
<proteinExistence type="predicted"/>
<dbReference type="InterPro" id="IPR021853">
    <property type="entry name" value="DUF3460"/>
</dbReference>
<sequence>MIATGRPLTGRPVKFPACEPQDSLLKHTMPLFWKPYKSDVTNFIDELKAKKPSLEAEQRAGRALLWDKPVDRQNQADFRAARVAQQAYVYQTKSD</sequence>
<evidence type="ECO:0000313" key="1">
    <source>
        <dbReference type="EMBL" id="TDP05015.1"/>
    </source>
</evidence>
<organism evidence="1 2">
    <name type="scientific">Roseateles asaccharophilus</name>
    <dbReference type="NCBI Taxonomy" id="582607"/>
    <lineage>
        <taxon>Bacteria</taxon>
        <taxon>Pseudomonadati</taxon>
        <taxon>Pseudomonadota</taxon>
        <taxon>Betaproteobacteria</taxon>
        <taxon>Burkholderiales</taxon>
        <taxon>Sphaerotilaceae</taxon>
        <taxon>Roseateles</taxon>
    </lineage>
</organism>
<keyword evidence="2" id="KW-1185">Reference proteome</keyword>
<evidence type="ECO:0000313" key="2">
    <source>
        <dbReference type="Proteomes" id="UP000295357"/>
    </source>
</evidence>
<dbReference type="AlphaFoldDB" id="A0A4R6MWA4"/>
<accession>A0A4R6MWA4</accession>
<dbReference type="EMBL" id="SNXE01000012">
    <property type="protein sequence ID" value="TDP05015.1"/>
    <property type="molecule type" value="Genomic_DNA"/>
</dbReference>
<name>A0A4R6MWA4_9BURK</name>
<comment type="caution">
    <text evidence="1">The sequence shown here is derived from an EMBL/GenBank/DDBJ whole genome shotgun (WGS) entry which is preliminary data.</text>
</comment>
<protein>
    <submittedName>
        <fullName evidence="1">Uncharacterized protein DUF3460</fullName>
    </submittedName>
</protein>
<dbReference type="Pfam" id="PF11943">
    <property type="entry name" value="DUF3460"/>
    <property type="match status" value="1"/>
</dbReference>
<dbReference type="Proteomes" id="UP000295357">
    <property type="component" value="Unassembled WGS sequence"/>
</dbReference>